<evidence type="ECO:0000313" key="2">
    <source>
        <dbReference type="EMBL" id="EOB06019.1"/>
    </source>
</evidence>
<keyword evidence="1" id="KW-0812">Transmembrane</keyword>
<dbReference type="AlphaFoldDB" id="R0LJZ5"/>
<accession>R0LJZ5</accession>
<keyword evidence="3" id="KW-1185">Reference proteome</keyword>
<keyword evidence="1" id="KW-1133">Transmembrane helix</keyword>
<evidence type="ECO:0000256" key="1">
    <source>
        <dbReference type="SAM" id="Phobius"/>
    </source>
</evidence>
<name>R0LJZ5_ANAPL</name>
<gene>
    <name evidence="2" type="ORF">Anapl_11468</name>
</gene>
<keyword evidence="1" id="KW-0472">Membrane</keyword>
<organism evidence="2 3">
    <name type="scientific">Anas platyrhynchos</name>
    <name type="common">Mallard</name>
    <name type="synonym">Anas boschas</name>
    <dbReference type="NCBI Taxonomy" id="8839"/>
    <lineage>
        <taxon>Eukaryota</taxon>
        <taxon>Metazoa</taxon>
        <taxon>Chordata</taxon>
        <taxon>Craniata</taxon>
        <taxon>Vertebrata</taxon>
        <taxon>Euteleostomi</taxon>
        <taxon>Archelosauria</taxon>
        <taxon>Archosauria</taxon>
        <taxon>Dinosauria</taxon>
        <taxon>Saurischia</taxon>
        <taxon>Theropoda</taxon>
        <taxon>Coelurosauria</taxon>
        <taxon>Aves</taxon>
        <taxon>Neognathae</taxon>
        <taxon>Galloanserae</taxon>
        <taxon>Anseriformes</taxon>
        <taxon>Anatidae</taxon>
        <taxon>Anatinae</taxon>
        <taxon>Anas</taxon>
    </lineage>
</organism>
<dbReference type="EMBL" id="KB742648">
    <property type="protein sequence ID" value="EOB06019.1"/>
    <property type="molecule type" value="Genomic_DNA"/>
</dbReference>
<dbReference type="Proteomes" id="UP000296049">
    <property type="component" value="Unassembled WGS sequence"/>
</dbReference>
<protein>
    <submittedName>
        <fullName evidence="2">Uncharacterized protein</fullName>
    </submittedName>
</protein>
<sequence>MGSLLDVMRACHVNITSGTLFALLTCSALVEGTVLTSVLRVLVKKAPGTFLRVLVKKEQVRLEPSEQAVVPTLPPCAYSRVSYREVFLVLTFLTAYYYTKIEIQPVLVNFYICLSDRRGRMSPDYVSSCCTPGSAREDQTLQFGSSYIKKLYTGRYSFSKSAGRDLKPQNCLVLL</sequence>
<reference evidence="3" key="1">
    <citation type="journal article" date="2013" name="Nat. Genet.">
        <title>The duck genome and transcriptome provide insight into an avian influenza virus reservoir species.</title>
        <authorList>
            <person name="Huang Y."/>
            <person name="Li Y."/>
            <person name="Burt D.W."/>
            <person name="Chen H."/>
            <person name="Zhang Y."/>
            <person name="Qian W."/>
            <person name="Kim H."/>
            <person name="Gan S."/>
            <person name="Zhao Y."/>
            <person name="Li J."/>
            <person name="Yi K."/>
            <person name="Feng H."/>
            <person name="Zhu P."/>
            <person name="Li B."/>
            <person name="Liu Q."/>
            <person name="Fairley S."/>
            <person name="Magor K.E."/>
            <person name="Du Z."/>
            <person name="Hu X."/>
            <person name="Goodman L."/>
            <person name="Tafer H."/>
            <person name="Vignal A."/>
            <person name="Lee T."/>
            <person name="Kim K.W."/>
            <person name="Sheng Z."/>
            <person name="An Y."/>
            <person name="Searle S."/>
            <person name="Herrero J."/>
            <person name="Groenen M.A."/>
            <person name="Crooijmans R.P."/>
            <person name="Faraut T."/>
            <person name="Cai Q."/>
            <person name="Webster R.G."/>
            <person name="Aldridge J.R."/>
            <person name="Warren W.C."/>
            <person name="Bartschat S."/>
            <person name="Kehr S."/>
            <person name="Marz M."/>
            <person name="Stadler P.F."/>
            <person name="Smith J."/>
            <person name="Kraus R.H."/>
            <person name="Zhao Y."/>
            <person name="Ren L."/>
            <person name="Fei J."/>
            <person name="Morisson M."/>
            <person name="Kaiser P."/>
            <person name="Griffin D.K."/>
            <person name="Rao M."/>
            <person name="Pitel F."/>
            <person name="Wang J."/>
            <person name="Li N."/>
        </authorList>
    </citation>
    <scope>NUCLEOTIDE SEQUENCE [LARGE SCALE GENOMIC DNA]</scope>
</reference>
<proteinExistence type="predicted"/>
<feature type="transmembrane region" description="Helical" evidence="1">
    <location>
        <begin position="20"/>
        <end position="43"/>
    </location>
</feature>
<evidence type="ECO:0000313" key="3">
    <source>
        <dbReference type="Proteomes" id="UP000296049"/>
    </source>
</evidence>